<dbReference type="Proteomes" id="UP000812440">
    <property type="component" value="Chromosome 3"/>
</dbReference>
<proteinExistence type="predicted"/>
<gene>
    <name evidence="2" type="ORF">GDO86_005043</name>
</gene>
<comment type="caution">
    <text evidence="2">The sequence shown here is derived from an EMBL/GenBank/DDBJ whole genome shotgun (WGS) entry which is preliminary data.</text>
</comment>
<feature type="region of interest" description="Disordered" evidence="1">
    <location>
        <begin position="74"/>
        <end position="131"/>
    </location>
</feature>
<dbReference type="PANTHER" id="PTHR14566">
    <property type="entry name" value="CELL CYCLE REGULATOR OF NON-HOMOLOGOUS END JOINING"/>
    <property type="match status" value="1"/>
</dbReference>
<dbReference type="GO" id="GO:0005737">
    <property type="term" value="C:cytoplasm"/>
    <property type="evidence" value="ECO:0007669"/>
    <property type="project" value="TreeGrafter"/>
</dbReference>
<protein>
    <submittedName>
        <fullName evidence="2">Uncharacterized protein</fullName>
    </submittedName>
</protein>
<feature type="region of interest" description="Disordered" evidence="1">
    <location>
        <begin position="1"/>
        <end position="47"/>
    </location>
</feature>
<dbReference type="AlphaFoldDB" id="A0A8T2J7U1"/>
<evidence type="ECO:0000256" key="1">
    <source>
        <dbReference type="SAM" id="MobiDB-lite"/>
    </source>
</evidence>
<keyword evidence="3" id="KW-1185">Reference proteome</keyword>
<dbReference type="EMBL" id="JAACNH010000006">
    <property type="protein sequence ID" value="KAG8438701.1"/>
    <property type="molecule type" value="Genomic_DNA"/>
</dbReference>
<reference evidence="2" key="1">
    <citation type="thesis" date="2020" institute="ProQuest LLC" country="789 East Eisenhower Parkway, Ann Arbor, MI, USA">
        <title>Comparative Genomics and Chromosome Evolution.</title>
        <authorList>
            <person name="Mudd A.B."/>
        </authorList>
    </citation>
    <scope>NUCLEOTIDE SEQUENCE</scope>
    <source>
        <strain evidence="2">Female2</strain>
        <tissue evidence="2">Blood</tissue>
    </source>
</reference>
<feature type="compositionally biased region" description="Basic and acidic residues" evidence="1">
    <location>
        <begin position="108"/>
        <end position="131"/>
    </location>
</feature>
<name>A0A8T2J7U1_9PIPI</name>
<feature type="compositionally biased region" description="Acidic residues" evidence="1">
    <location>
        <begin position="81"/>
        <end position="91"/>
    </location>
</feature>
<evidence type="ECO:0000313" key="3">
    <source>
        <dbReference type="Proteomes" id="UP000812440"/>
    </source>
</evidence>
<accession>A0A8T2J7U1</accession>
<feature type="compositionally biased region" description="Basic residues" evidence="1">
    <location>
        <begin position="28"/>
        <end position="37"/>
    </location>
</feature>
<sequence>MAKTETAVKKRVLPPWMTDSTASLKTSPPKKYKKKKVNSSGSSKTRTVYCMNEAELVECALEFLKGENRLNAMDMELVDERSEDQESEEEQQTSPITEFSSPESKPSSSKEPKNSPKGWESHPDSDEDPLKLVREIFFK</sequence>
<dbReference type="PANTHER" id="PTHR14566:SF0">
    <property type="entry name" value="CELL CYCLE REGULATOR OF NON-HOMOLOGOUS END JOINING"/>
    <property type="match status" value="1"/>
</dbReference>
<evidence type="ECO:0000313" key="2">
    <source>
        <dbReference type="EMBL" id="KAG8438701.1"/>
    </source>
</evidence>
<dbReference type="InterPro" id="IPR028278">
    <property type="entry name" value="MRI"/>
</dbReference>
<dbReference type="GO" id="GO:0005634">
    <property type="term" value="C:nucleus"/>
    <property type="evidence" value="ECO:0007669"/>
    <property type="project" value="TreeGrafter"/>
</dbReference>
<dbReference type="GO" id="GO:0006303">
    <property type="term" value="P:double-strand break repair via nonhomologous end joining"/>
    <property type="evidence" value="ECO:0007669"/>
    <property type="project" value="TreeGrafter"/>
</dbReference>
<dbReference type="OrthoDB" id="8936475at2759"/>
<dbReference type="GO" id="GO:2001033">
    <property type="term" value="P:negative regulation of double-strand break repair via nonhomologous end joining"/>
    <property type="evidence" value="ECO:0007669"/>
    <property type="project" value="InterPro"/>
</dbReference>
<organism evidence="2 3">
    <name type="scientific">Hymenochirus boettgeri</name>
    <name type="common">Congo dwarf clawed frog</name>
    <dbReference type="NCBI Taxonomy" id="247094"/>
    <lineage>
        <taxon>Eukaryota</taxon>
        <taxon>Metazoa</taxon>
        <taxon>Chordata</taxon>
        <taxon>Craniata</taxon>
        <taxon>Vertebrata</taxon>
        <taxon>Euteleostomi</taxon>
        <taxon>Amphibia</taxon>
        <taxon>Batrachia</taxon>
        <taxon>Anura</taxon>
        <taxon>Pipoidea</taxon>
        <taxon>Pipidae</taxon>
        <taxon>Pipinae</taxon>
        <taxon>Hymenochirus</taxon>
    </lineage>
</organism>
<dbReference type="Pfam" id="PF15325">
    <property type="entry name" value="MRI"/>
    <property type="match status" value="1"/>
</dbReference>